<dbReference type="AlphaFoldDB" id="A0A7Y0FT66"/>
<organism evidence="2 3">
    <name type="scientific">Chryseobacterium antibioticum</name>
    <dbReference type="NCBI Taxonomy" id="2728847"/>
    <lineage>
        <taxon>Bacteria</taxon>
        <taxon>Pseudomonadati</taxon>
        <taxon>Bacteroidota</taxon>
        <taxon>Flavobacteriia</taxon>
        <taxon>Flavobacteriales</taxon>
        <taxon>Weeksellaceae</taxon>
        <taxon>Chryseobacterium group</taxon>
        <taxon>Chryseobacterium</taxon>
    </lineage>
</organism>
<dbReference type="Proteomes" id="UP000544054">
    <property type="component" value="Unassembled WGS sequence"/>
</dbReference>
<dbReference type="Pfam" id="PF13612">
    <property type="entry name" value="DDE_Tnp_1_3"/>
    <property type="match status" value="1"/>
</dbReference>
<dbReference type="EMBL" id="JABBGI010000034">
    <property type="protein sequence ID" value="NML72027.1"/>
    <property type="molecule type" value="Genomic_DNA"/>
</dbReference>
<keyword evidence="3" id="KW-1185">Reference proteome</keyword>
<sequence length="36" mass="4325">MAERGKSSMDWFYGFKLHLVCHEKGELLLFYLTNEM</sequence>
<protein>
    <recommendedName>
        <fullName evidence="1">Transposase DDE domain-containing protein</fullName>
    </recommendedName>
</protein>
<gene>
    <name evidence="2" type="ORF">HHL23_19840</name>
</gene>
<feature type="domain" description="Transposase DDE" evidence="1">
    <location>
        <begin position="1"/>
        <end position="34"/>
    </location>
</feature>
<reference evidence="2 3" key="1">
    <citation type="submission" date="2020-04" db="EMBL/GenBank/DDBJ databases">
        <title>Chryseobacterium sp. RP-3-3 sp. nov., isolated from Jeju soil.</title>
        <authorList>
            <person name="Dahal R.H."/>
        </authorList>
    </citation>
    <scope>NUCLEOTIDE SEQUENCE [LARGE SCALE GENOMIC DNA]</scope>
    <source>
        <strain evidence="2 3">RP-3-3</strain>
    </source>
</reference>
<dbReference type="InterPro" id="IPR025668">
    <property type="entry name" value="Tnp_DDE_dom"/>
</dbReference>
<proteinExistence type="predicted"/>
<accession>A0A7Y0FT66</accession>
<comment type="caution">
    <text evidence="2">The sequence shown here is derived from an EMBL/GenBank/DDBJ whole genome shotgun (WGS) entry which is preliminary data.</text>
</comment>
<evidence type="ECO:0000313" key="3">
    <source>
        <dbReference type="Proteomes" id="UP000544054"/>
    </source>
</evidence>
<evidence type="ECO:0000313" key="2">
    <source>
        <dbReference type="EMBL" id="NML72027.1"/>
    </source>
</evidence>
<evidence type="ECO:0000259" key="1">
    <source>
        <dbReference type="Pfam" id="PF13612"/>
    </source>
</evidence>
<name>A0A7Y0FT66_9FLAO</name>